<evidence type="ECO:0000259" key="8">
    <source>
        <dbReference type="SMART" id="SM00934"/>
    </source>
</evidence>
<keyword evidence="3 7" id="KW-0210">Decarboxylase</keyword>
<feature type="domain" description="Orotidine 5'-phosphate decarboxylase" evidence="8">
    <location>
        <begin position="17"/>
        <end position="273"/>
    </location>
</feature>
<organism evidence="9 10">
    <name type="scientific">Candidatus Caccalectryoclostridium excrementigallinarum</name>
    <dbReference type="NCBI Taxonomy" id="2840710"/>
    <lineage>
        <taxon>Bacteria</taxon>
        <taxon>Bacillati</taxon>
        <taxon>Bacillota</taxon>
        <taxon>Clostridia</taxon>
        <taxon>Christensenellales</taxon>
        <taxon>Christensenellaceae</taxon>
        <taxon>Christensenellaceae incertae sedis</taxon>
        <taxon>Candidatus Caccalectryoclostridium</taxon>
    </lineage>
</organism>
<dbReference type="Gene3D" id="3.20.20.70">
    <property type="entry name" value="Aldolase class I"/>
    <property type="match status" value="1"/>
</dbReference>
<dbReference type="EC" id="4.1.1.23" evidence="7"/>
<gene>
    <name evidence="7 9" type="primary">pyrF</name>
    <name evidence="9" type="ORF">IAB07_03330</name>
</gene>
<comment type="similarity">
    <text evidence="2 7">Belongs to the OMP decarboxylase family. Type 2 subfamily.</text>
</comment>
<comment type="caution">
    <text evidence="9">The sequence shown here is derived from an EMBL/GenBank/DDBJ whole genome shotgun (WGS) entry which is preliminary data.</text>
</comment>
<dbReference type="InterPro" id="IPR018089">
    <property type="entry name" value="OMPdecase_AS"/>
</dbReference>
<evidence type="ECO:0000256" key="7">
    <source>
        <dbReference type="HAMAP-Rule" id="MF_01215"/>
    </source>
</evidence>
<dbReference type="SMART" id="SM00934">
    <property type="entry name" value="OMPdecase"/>
    <property type="match status" value="1"/>
</dbReference>
<dbReference type="InterPro" id="IPR011995">
    <property type="entry name" value="OMPdecase_type-2"/>
</dbReference>
<comment type="catalytic activity">
    <reaction evidence="6 7">
        <text>orotidine 5'-phosphate + H(+) = UMP + CO2</text>
        <dbReference type="Rhea" id="RHEA:11596"/>
        <dbReference type="ChEBI" id="CHEBI:15378"/>
        <dbReference type="ChEBI" id="CHEBI:16526"/>
        <dbReference type="ChEBI" id="CHEBI:57538"/>
        <dbReference type="ChEBI" id="CHEBI:57865"/>
        <dbReference type="EC" id="4.1.1.23"/>
    </reaction>
</comment>
<dbReference type="InterPro" id="IPR001754">
    <property type="entry name" value="OMPdeCOase_dom"/>
</dbReference>
<dbReference type="GO" id="GO:0006207">
    <property type="term" value="P:'de novo' pyrimidine nucleobase biosynthetic process"/>
    <property type="evidence" value="ECO:0007669"/>
    <property type="project" value="InterPro"/>
</dbReference>
<comment type="pathway">
    <text evidence="1 7">Pyrimidine metabolism; UMP biosynthesis via de novo pathway; UMP from orotate: step 2/2.</text>
</comment>
<dbReference type="SUPFAM" id="SSF51366">
    <property type="entry name" value="Ribulose-phoshate binding barrel"/>
    <property type="match status" value="1"/>
</dbReference>
<dbReference type="Proteomes" id="UP000824145">
    <property type="component" value="Unassembled WGS sequence"/>
</dbReference>
<keyword evidence="5 7" id="KW-0456">Lyase</keyword>
<dbReference type="InterPro" id="IPR011060">
    <property type="entry name" value="RibuloseP-bd_barrel"/>
</dbReference>
<dbReference type="InterPro" id="IPR013785">
    <property type="entry name" value="Aldolase_TIM"/>
</dbReference>
<dbReference type="CDD" id="cd04725">
    <property type="entry name" value="OMP_decarboxylase_like"/>
    <property type="match status" value="1"/>
</dbReference>
<dbReference type="AlphaFoldDB" id="A0A9D1MM59"/>
<dbReference type="PANTHER" id="PTHR43375:SF1">
    <property type="entry name" value="OROTIDINE 5'-PHOSPHATE DECARBOXYLASE"/>
    <property type="match status" value="1"/>
</dbReference>
<evidence type="ECO:0000256" key="2">
    <source>
        <dbReference type="ARBA" id="ARBA00008847"/>
    </source>
</evidence>
<sequence>MIIDELIDAIAAKEGNPSVIGLDTCVDYLPEEERAKCTSLYESAKRITDFNFALIDRLAPVIPAVKVQVAYYEQYGVEGMAAFRDTLAYAKSKGIYTIADIKRNDIGSTAAAYARAYLKKGAPFEADFVTVNGYLGTDGVKPFTELCAENDKGIFVLVKTSNPASGELQDKKYEDGKTLYDSMADLTDAWGKELIGKYGYSGVGAVVGATHRAQAEEVRKNHPSLFFLIPGYGAQGGKAEDLAVCFKEGVGGIVNSSRGILCAYRKEKYAGMDFASAALRAAIDMREDIKRCL</sequence>
<dbReference type="EMBL" id="DVNJ01000017">
    <property type="protein sequence ID" value="HIU62784.1"/>
    <property type="molecule type" value="Genomic_DNA"/>
</dbReference>
<accession>A0A9D1MM59</accession>
<dbReference type="Pfam" id="PF00215">
    <property type="entry name" value="OMPdecase"/>
    <property type="match status" value="1"/>
</dbReference>
<dbReference type="PANTHER" id="PTHR43375">
    <property type="entry name" value="OROTIDINE 5'-PHOSPHATE DECARBOXYLASE"/>
    <property type="match status" value="1"/>
</dbReference>
<evidence type="ECO:0000256" key="4">
    <source>
        <dbReference type="ARBA" id="ARBA00022975"/>
    </source>
</evidence>
<keyword evidence="4 7" id="KW-0665">Pyrimidine biosynthesis</keyword>
<reference evidence="9" key="1">
    <citation type="submission" date="2020-10" db="EMBL/GenBank/DDBJ databases">
        <authorList>
            <person name="Gilroy R."/>
        </authorList>
    </citation>
    <scope>NUCLEOTIDE SEQUENCE</scope>
    <source>
        <strain evidence="9">9366</strain>
    </source>
</reference>
<dbReference type="GO" id="GO:0044205">
    <property type="term" value="P:'de novo' UMP biosynthetic process"/>
    <property type="evidence" value="ECO:0007669"/>
    <property type="project" value="UniProtKB-UniRule"/>
</dbReference>
<reference evidence="9" key="2">
    <citation type="journal article" date="2021" name="PeerJ">
        <title>Extensive microbial diversity within the chicken gut microbiome revealed by metagenomics and culture.</title>
        <authorList>
            <person name="Gilroy R."/>
            <person name="Ravi A."/>
            <person name="Getino M."/>
            <person name="Pursley I."/>
            <person name="Horton D.L."/>
            <person name="Alikhan N.F."/>
            <person name="Baker D."/>
            <person name="Gharbi K."/>
            <person name="Hall N."/>
            <person name="Watson M."/>
            <person name="Adriaenssens E.M."/>
            <person name="Foster-Nyarko E."/>
            <person name="Jarju S."/>
            <person name="Secka A."/>
            <person name="Antonio M."/>
            <person name="Oren A."/>
            <person name="Chaudhuri R.R."/>
            <person name="La Ragione R."/>
            <person name="Hildebrand F."/>
            <person name="Pallen M.J."/>
        </authorList>
    </citation>
    <scope>NUCLEOTIDE SEQUENCE</scope>
    <source>
        <strain evidence="9">9366</strain>
    </source>
</reference>
<dbReference type="NCBIfam" id="TIGR02127">
    <property type="entry name" value="pyrF_sub2"/>
    <property type="match status" value="1"/>
</dbReference>
<dbReference type="HAMAP" id="MF_01215">
    <property type="entry name" value="OMPdecase_type2"/>
    <property type="match status" value="1"/>
</dbReference>
<dbReference type="PROSITE" id="PS00156">
    <property type="entry name" value="OMPDECASE"/>
    <property type="match status" value="1"/>
</dbReference>
<name>A0A9D1MM59_9FIRM</name>
<dbReference type="GO" id="GO:0004590">
    <property type="term" value="F:orotidine-5'-phosphate decarboxylase activity"/>
    <property type="evidence" value="ECO:0007669"/>
    <property type="project" value="UniProtKB-UniRule"/>
</dbReference>
<evidence type="ECO:0000256" key="3">
    <source>
        <dbReference type="ARBA" id="ARBA00022793"/>
    </source>
</evidence>
<proteinExistence type="inferred from homology"/>
<evidence type="ECO:0000313" key="10">
    <source>
        <dbReference type="Proteomes" id="UP000824145"/>
    </source>
</evidence>
<evidence type="ECO:0000256" key="6">
    <source>
        <dbReference type="ARBA" id="ARBA00049157"/>
    </source>
</evidence>
<feature type="active site" description="Proton donor" evidence="7">
    <location>
        <position position="102"/>
    </location>
</feature>
<evidence type="ECO:0000256" key="5">
    <source>
        <dbReference type="ARBA" id="ARBA00023239"/>
    </source>
</evidence>
<protein>
    <recommendedName>
        <fullName evidence="7">Orotidine 5'-phosphate decarboxylase</fullName>
        <ecNumber evidence="7">4.1.1.23</ecNumber>
    </recommendedName>
    <alternativeName>
        <fullName evidence="7">OMP decarboxylase</fullName>
        <shortName evidence="7">OMPDCase</shortName>
        <shortName evidence="7">OMPdecase</shortName>
    </alternativeName>
</protein>
<evidence type="ECO:0000313" key="9">
    <source>
        <dbReference type="EMBL" id="HIU62784.1"/>
    </source>
</evidence>
<evidence type="ECO:0000256" key="1">
    <source>
        <dbReference type="ARBA" id="ARBA00004861"/>
    </source>
</evidence>